<proteinExistence type="inferred from homology"/>
<dbReference type="InterPro" id="IPR010970">
    <property type="entry name" value="Cys_dSase_SufS"/>
</dbReference>
<gene>
    <name evidence="10" type="primary">csd_2</name>
    <name evidence="10" type="ORF">Fuma_06356</name>
</gene>
<reference evidence="10 11" key="1">
    <citation type="journal article" date="2016" name="Front. Microbiol.">
        <title>Fuerstia marisgermanicae gen. nov., sp. nov., an Unusual Member of the Phylum Planctomycetes from the German Wadden Sea.</title>
        <authorList>
            <person name="Kohn T."/>
            <person name="Heuer A."/>
            <person name="Jogler M."/>
            <person name="Vollmers J."/>
            <person name="Boedeker C."/>
            <person name="Bunk B."/>
            <person name="Rast P."/>
            <person name="Borchert D."/>
            <person name="Glockner I."/>
            <person name="Freese H.M."/>
            <person name="Klenk H.P."/>
            <person name="Overmann J."/>
            <person name="Kaster A.K."/>
            <person name="Rohde M."/>
            <person name="Wiegand S."/>
            <person name="Jogler C."/>
        </authorList>
    </citation>
    <scope>NUCLEOTIDE SEQUENCE [LARGE SCALE GENOMIC DNA]</scope>
    <source>
        <strain evidence="10 11">NH11</strain>
    </source>
</reference>
<dbReference type="InterPro" id="IPR000192">
    <property type="entry name" value="Aminotrans_V_dom"/>
</dbReference>
<dbReference type="InterPro" id="IPR015424">
    <property type="entry name" value="PyrdxlP-dep_Trfase"/>
</dbReference>
<feature type="domain" description="Fe-S metabolism associated" evidence="9">
    <location>
        <begin position="10"/>
        <end position="130"/>
    </location>
</feature>
<protein>
    <recommendedName>
        <fullName evidence="3">cysteine desulfurase</fullName>
        <ecNumber evidence="3">2.8.1.7</ecNumber>
    </recommendedName>
</protein>
<dbReference type="GO" id="GO:0006534">
    <property type="term" value="P:cysteine metabolic process"/>
    <property type="evidence" value="ECO:0007669"/>
    <property type="project" value="InterPro"/>
</dbReference>
<evidence type="ECO:0000256" key="4">
    <source>
        <dbReference type="ARBA" id="ARBA00022679"/>
    </source>
</evidence>
<dbReference type="EC" id="2.8.1.7" evidence="3"/>
<dbReference type="InterPro" id="IPR015422">
    <property type="entry name" value="PyrdxlP-dep_Trfase_small"/>
</dbReference>
<dbReference type="NCBIfam" id="TIGR01979">
    <property type="entry name" value="sufS"/>
    <property type="match status" value="1"/>
</dbReference>
<dbReference type="AlphaFoldDB" id="A0A1P8WRJ8"/>
<dbReference type="InterPro" id="IPR020578">
    <property type="entry name" value="Aminotrans_V_PyrdxlP_BS"/>
</dbReference>
<dbReference type="Proteomes" id="UP000187735">
    <property type="component" value="Chromosome"/>
</dbReference>
<dbReference type="SUPFAM" id="SSF82649">
    <property type="entry name" value="SufE/NifU"/>
    <property type="match status" value="1"/>
</dbReference>
<evidence type="ECO:0000259" key="9">
    <source>
        <dbReference type="Pfam" id="PF02657"/>
    </source>
</evidence>
<dbReference type="SUPFAM" id="SSF53383">
    <property type="entry name" value="PLP-dependent transferases"/>
    <property type="match status" value="1"/>
</dbReference>
<feature type="region of interest" description="Disordered" evidence="7">
    <location>
        <begin position="136"/>
        <end position="163"/>
    </location>
</feature>
<name>A0A1P8WRJ8_9PLAN</name>
<dbReference type="Gene3D" id="3.90.1150.10">
    <property type="entry name" value="Aspartate Aminotransferase, domain 1"/>
    <property type="match status" value="1"/>
</dbReference>
<dbReference type="STRING" id="1891926.Fuma_06356"/>
<evidence type="ECO:0000256" key="2">
    <source>
        <dbReference type="ARBA" id="ARBA00010447"/>
    </source>
</evidence>
<evidence type="ECO:0000313" key="11">
    <source>
        <dbReference type="Proteomes" id="UP000187735"/>
    </source>
</evidence>
<sequence>MFVTLEEIYEEFEDLDPRDQSQYLLELGYDLPRFAPGQKRDCDLVHGCQSQVWLTAETGSGDDPKVMLHADSDAEIVRGLIAILLAAYDEKTASEILSFPITEVFDRLHLKQYISPQRHNGLQGMVDRIRGIAASHAPAGSSQSPTVVMGSQEPNSAGGEGAVKPSRAFNVESVRSEFPTLNQTLDGGMQPVFLDSGASAQKPQLVIDKEREVEEQYYANAHRGRYSFGARVDEELDAARDRIAGFINSETSAQVAFTAGTTATLNMIAAGWGGRFLKSGDEILITEMEHHANIVPWQQLAIRTRATLRYIPLTPDGRLDMDRLDEVLTAKTKVLAVTAMSNVLGTVTPIAELAARAHDVGAIICIDAAQSVPHMATDVQSDDIDFLVFSGHKIYGPTGVGVLYGKAERLDEMDPILFGGHMIDRVYKDHSTFAAAPAKFEAGTLPIVQAIAVGTAVEWVQGLGVAAIHQHEQLLLESAYSQLSQIPGMTIYGPDVSHRGAILSFRMADVHPEDLAAILDRRGVMTRHGHHCTMPLHDLLGVSATTRASFAAYNTAADVTALVEAIEFARRTLRVA</sequence>
<evidence type="ECO:0000256" key="5">
    <source>
        <dbReference type="ARBA" id="ARBA00022898"/>
    </source>
</evidence>
<keyword evidence="5" id="KW-0663">Pyridoxal phosphate</keyword>
<evidence type="ECO:0000256" key="6">
    <source>
        <dbReference type="ARBA" id="ARBA00050776"/>
    </source>
</evidence>
<dbReference type="PROSITE" id="PS00595">
    <property type="entry name" value="AA_TRANSFER_CLASS_5"/>
    <property type="match status" value="1"/>
</dbReference>
<dbReference type="Gene3D" id="3.40.640.10">
    <property type="entry name" value="Type I PLP-dependent aspartate aminotransferase-like (Major domain)"/>
    <property type="match status" value="1"/>
</dbReference>
<evidence type="ECO:0000256" key="3">
    <source>
        <dbReference type="ARBA" id="ARBA00012239"/>
    </source>
</evidence>
<comment type="similarity">
    <text evidence="2">Belongs to the class-V pyridoxal-phosphate-dependent aminotransferase family. Csd subfamily.</text>
</comment>
<evidence type="ECO:0000256" key="1">
    <source>
        <dbReference type="ARBA" id="ARBA00001933"/>
    </source>
</evidence>
<keyword evidence="11" id="KW-1185">Reference proteome</keyword>
<dbReference type="PANTHER" id="PTHR43586">
    <property type="entry name" value="CYSTEINE DESULFURASE"/>
    <property type="match status" value="1"/>
</dbReference>
<dbReference type="Pfam" id="PF02657">
    <property type="entry name" value="SufE"/>
    <property type="match status" value="1"/>
</dbReference>
<evidence type="ECO:0000259" key="8">
    <source>
        <dbReference type="Pfam" id="PF00266"/>
    </source>
</evidence>
<dbReference type="KEGG" id="fmr:Fuma_06356"/>
<feature type="domain" description="Aminotransferase class V" evidence="8">
    <location>
        <begin position="192"/>
        <end position="562"/>
    </location>
</feature>
<dbReference type="Gene3D" id="3.90.1010.10">
    <property type="match status" value="1"/>
</dbReference>
<dbReference type="CDD" id="cd06453">
    <property type="entry name" value="SufS_like"/>
    <property type="match status" value="1"/>
</dbReference>
<dbReference type="InterPro" id="IPR003808">
    <property type="entry name" value="Fe-S_metab-assoc_dom"/>
</dbReference>
<dbReference type="RefSeq" id="WP_083732470.1">
    <property type="nucleotide sequence ID" value="NZ_CP017641.1"/>
</dbReference>
<comment type="catalytic activity">
    <reaction evidence="6">
        <text>(sulfur carrier)-H + L-cysteine = (sulfur carrier)-SH + L-alanine</text>
        <dbReference type="Rhea" id="RHEA:43892"/>
        <dbReference type="Rhea" id="RHEA-COMP:14737"/>
        <dbReference type="Rhea" id="RHEA-COMP:14739"/>
        <dbReference type="ChEBI" id="CHEBI:29917"/>
        <dbReference type="ChEBI" id="CHEBI:35235"/>
        <dbReference type="ChEBI" id="CHEBI:57972"/>
        <dbReference type="ChEBI" id="CHEBI:64428"/>
        <dbReference type="EC" id="2.8.1.7"/>
    </reaction>
</comment>
<comment type="cofactor">
    <cofactor evidence="1">
        <name>pyridoxal 5'-phosphate</name>
        <dbReference type="ChEBI" id="CHEBI:597326"/>
    </cofactor>
</comment>
<accession>A0A1P8WRJ8</accession>
<keyword evidence="4 10" id="KW-0808">Transferase</keyword>
<evidence type="ECO:0000256" key="7">
    <source>
        <dbReference type="SAM" id="MobiDB-lite"/>
    </source>
</evidence>
<organism evidence="10 11">
    <name type="scientific">Fuerstiella marisgermanici</name>
    <dbReference type="NCBI Taxonomy" id="1891926"/>
    <lineage>
        <taxon>Bacteria</taxon>
        <taxon>Pseudomonadati</taxon>
        <taxon>Planctomycetota</taxon>
        <taxon>Planctomycetia</taxon>
        <taxon>Planctomycetales</taxon>
        <taxon>Planctomycetaceae</taxon>
        <taxon>Fuerstiella</taxon>
    </lineage>
</organism>
<dbReference type="GO" id="GO:0030170">
    <property type="term" value="F:pyridoxal phosphate binding"/>
    <property type="evidence" value="ECO:0007669"/>
    <property type="project" value="InterPro"/>
</dbReference>
<dbReference type="EMBL" id="CP017641">
    <property type="protein sequence ID" value="APZ96683.1"/>
    <property type="molecule type" value="Genomic_DNA"/>
</dbReference>
<dbReference type="GO" id="GO:0031071">
    <property type="term" value="F:cysteine desulfurase activity"/>
    <property type="evidence" value="ECO:0007669"/>
    <property type="project" value="UniProtKB-EC"/>
</dbReference>
<dbReference type="Pfam" id="PF00266">
    <property type="entry name" value="Aminotran_5"/>
    <property type="match status" value="1"/>
</dbReference>
<dbReference type="OrthoDB" id="9804366at2"/>
<dbReference type="InterPro" id="IPR015421">
    <property type="entry name" value="PyrdxlP-dep_Trfase_major"/>
</dbReference>
<dbReference type="PANTHER" id="PTHR43586:SF8">
    <property type="entry name" value="CYSTEINE DESULFURASE 1, CHLOROPLASTIC"/>
    <property type="match status" value="1"/>
</dbReference>
<evidence type="ECO:0000313" key="10">
    <source>
        <dbReference type="EMBL" id="APZ96683.1"/>
    </source>
</evidence>